<dbReference type="PANTHER" id="PTHR10859:SF91">
    <property type="entry name" value="DOLICHYL-PHOSPHATE BETA-GLUCOSYLTRANSFERASE"/>
    <property type="match status" value="1"/>
</dbReference>
<feature type="transmembrane region" description="Helical" evidence="8">
    <location>
        <begin position="359"/>
        <end position="379"/>
    </location>
</feature>
<feature type="transmembrane region" description="Helical" evidence="8">
    <location>
        <begin position="67"/>
        <end position="89"/>
    </location>
</feature>
<dbReference type="PANTHER" id="PTHR10859">
    <property type="entry name" value="GLYCOSYL TRANSFERASE"/>
    <property type="match status" value="1"/>
</dbReference>
<protein>
    <recommendedName>
        <fullName evidence="9">Glycosyltransferase 2-like domain-containing protein</fullName>
    </recommendedName>
</protein>
<feature type="transmembrane region" description="Helical" evidence="8">
    <location>
        <begin position="158"/>
        <end position="184"/>
    </location>
</feature>
<evidence type="ECO:0000256" key="1">
    <source>
        <dbReference type="ARBA" id="ARBA00004651"/>
    </source>
</evidence>
<keyword evidence="5 8" id="KW-1133">Transmembrane helix</keyword>
<dbReference type="eggNOG" id="COG1216">
    <property type="taxonomic scope" value="Bacteria"/>
</dbReference>
<dbReference type="HOGENOM" id="CLU_432563_0_0_10"/>
<dbReference type="Gene3D" id="3.90.550.10">
    <property type="entry name" value="Spore Coat Polysaccharide Biosynthesis Protein SpsA, Chain A"/>
    <property type="match status" value="1"/>
</dbReference>
<feature type="transmembrane region" description="Helical" evidence="8">
    <location>
        <begin position="251"/>
        <end position="269"/>
    </location>
</feature>
<dbReference type="GO" id="GO:0016758">
    <property type="term" value="F:hexosyltransferase activity"/>
    <property type="evidence" value="ECO:0007669"/>
    <property type="project" value="InterPro"/>
</dbReference>
<reference evidence="10 11" key="1">
    <citation type="submission" date="2011-08" db="EMBL/GenBank/DDBJ databases">
        <title>The Genome Sequence of Alistipes indistinctus YIT 12060.</title>
        <authorList>
            <consortium name="The Broad Institute Genome Sequencing Platform"/>
            <person name="Earl A."/>
            <person name="Ward D."/>
            <person name="Feldgarden M."/>
            <person name="Gevers D."/>
            <person name="Morotomi M."/>
            <person name="Young S.K."/>
            <person name="Zeng Q."/>
            <person name="Gargeya S."/>
            <person name="Fitzgerald M."/>
            <person name="Haas B."/>
            <person name="Abouelleil A."/>
            <person name="Alvarado L."/>
            <person name="Arachchi H.M."/>
            <person name="Berlin A."/>
            <person name="Brown A."/>
            <person name="Chapman S.B."/>
            <person name="Chen Z."/>
            <person name="Dunbar C."/>
            <person name="Freedman E."/>
            <person name="Gearin G."/>
            <person name="Gellesch M."/>
            <person name="Goldberg J."/>
            <person name="Griggs A."/>
            <person name="Gujja S."/>
            <person name="Heiman D."/>
            <person name="Howarth C."/>
            <person name="Larson L."/>
            <person name="Lui A."/>
            <person name="MacDonald P.J.P."/>
            <person name="Montmayeur A."/>
            <person name="Murphy C."/>
            <person name="Neiman D."/>
            <person name="Pearson M."/>
            <person name="Priest M."/>
            <person name="Roberts A."/>
            <person name="Saif S."/>
            <person name="Shea T."/>
            <person name="Shenoy N."/>
            <person name="Sisk P."/>
            <person name="Stolte C."/>
            <person name="Sykes S."/>
            <person name="Wortman J."/>
            <person name="Nusbaum C."/>
            <person name="Birren B."/>
        </authorList>
    </citation>
    <scope>NUCLEOTIDE SEQUENCE [LARGE SCALE GENOMIC DNA]</scope>
    <source>
        <strain evidence="10 11">YIT 12060</strain>
    </source>
</reference>
<evidence type="ECO:0000256" key="7">
    <source>
        <dbReference type="ARBA" id="ARBA00024033"/>
    </source>
</evidence>
<dbReference type="SUPFAM" id="SSF53448">
    <property type="entry name" value="Nucleotide-diphospho-sugar transferases"/>
    <property type="match status" value="1"/>
</dbReference>
<feature type="transmembrane region" description="Helical" evidence="8">
    <location>
        <begin position="15"/>
        <end position="32"/>
    </location>
</feature>
<feature type="transmembrane region" description="Helical" evidence="8">
    <location>
        <begin position="95"/>
        <end position="113"/>
    </location>
</feature>
<evidence type="ECO:0000259" key="9">
    <source>
        <dbReference type="Pfam" id="PF00535"/>
    </source>
</evidence>
<evidence type="ECO:0000256" key="4">
    <source>
        <dbReference type="ARBA" id="ARBA00022692"/>
    </source>
</evidence>
<proteinExistence type="inferred from homology"/>
<accession>G5HAU1</accession>
<keyword evidence="4 8" id="KW-0812">Transmembrane</keyword>
<dbReference type="Pfam" id="PF00535">
    <property type="entry name" value="Glycos_transf_2"/>
    <property type="match status" value="1"/>
</dbReference>
<dbReference type="Pfam" id="PF09594">
    <property type="entry name" value="GT87"/>
    <property type="match status" value="1"/>
</dbReference>
<dbReference type="STRING" id="742725.HMPREF9450_01756"/>
<dbReference type="EMBL" id="ADLD01000013">
    <property type="protein sequence ID" value="EHB91707.1"/>
    <property type="molecule type" value="Genomic_DNA"/>
</dbReference>
<name>G5HAU1_9BACT</name>
<evidence type="ECO:0000256" key="5">
    <source>
        <dbReference type="ARBA" id="ARBA00022989"/>
    </source>
</evidence>
<evidence type="ECO:0000313" key="10">
    <source>
        <dbReference type="EMBL" id="EHB91707.1"/>
    </source>
</evidence>
<gene>
    <name evidence="10" type="ORF">HMPREF9450_01756</name>
</gene>
<keyword evidence="2" id="KW-1003">Cell membrane</keyword>
<dbReference type="GO" id="GO:0005886">
    <property type="term" value="C:plasma membrane"/>
    <property type="evidence" value="ECO:0007669"/>
    <property type="project" value="UniProtKB-SubCell"/>
</dbReference>
<dbReference type="AlphaFoldDB" id="G5HAU1"/>
<comment type="subcellular location">
    <subcellularLocation>
        <location evidence="1">Cell membrane</location>
        <topology evidence="1">Multi-pass membrane protein</topology>
    </subcellularLocation>
</comment>
<dbReference type="RefSeq" id="WP_009134562.1">
    <property type="nucleotide sequence ID" value="NZ_CP102250.1"/>
</dbReference>
<feature type="transmembrane region" description="Helical" evidence="8">
    <location>
        <begin position="120"/>
        <end position="146"/>
    </location>
</feature>
<evidence type="ECO:0000256" key="8">
    <source>
        <dbReference type="SAM" id="Phobius"/>
    </source>
</evidence>
<keyword evidence="11" id="KW-1185">Reference proteome</keyword>
<evidence type="ECO:0000256" key="6">
    <source>
        <dbReference type="ARBA" id="ARBA00023136"/>
    </source>
</evidence>
<evidence type="ECO:0000256" key="2">
    <source>
        <dbReference type="ARBA" id="ARBA00022475"/>
    </source>
</evidence>
<organism evidence="10 11">
    <name type="scientific">Alistipes indistinctus YIT 12060</name>
    <dbReference type="NCBI Taxonomy" id="742725"/>
    <lineage>
        <taxon>Bacteria</taxon>
        <taxon>Pseudomonadati</taxon>
        <taxon>Bacteroidota</taxon>
        <taxon>Bacteroidia</taxon>
        <taxon>Bacteroidales</taxon>
        <taxon>Rikenellaceae</taxon>
        <taxon>Alistipes</taxon>
    </lineage>
</organism>
<feature type="domain" description="Glycosyltransferase 2-like" evidence="9">
    <location>
        <begin position="406"/>
        <end position="559"/>
    </location>
</feature>
<sequence length="633" mass="72295">MAKFDLSFFYNKRNLYILGFLLAFVVTFMEVSRGRHLNFLAFADSTIDFWRGVSPYTPEFVSSHMRFFLYTPVFSVLFTPFAVLPAWLGPFVWNLLNYTMFFAAVFTLPARFTHDQKCRIFLYTLPILAQSLLSFQYNIPVAYIFLFSYSLLERNKGFWAVLLIMVSGLTKIYGIFSLALLVCYPRFWRNAGYVVLTGGVLFLLPALKLPLSGLIPYYGEWLNALAVHQSDQTYESLFYAQPLAEWLLPNFRVLQIGSLAVLALLFLVSRRKWDTAAFRAQALGILMGWVVLFSDSSEKHTYIIALAGFMLWYWSRPVRTRTDKALFWGNFVLLGLVPIDLICPVPVMRCITQTLWLHVWFFCFTWLRMVWLTFFCPVAEFPDSSAAGAETADSSRPAQPGDTLDIVCPCYNPNADFISHLACSLAELRGFYPDKRLHLIVANDGSSRNFGKEEHDQLLRTIPDAEIVDIPHGGKGAAIRAGLARSQAPFAIYTDIDMPYAKESMRQVIDRVFDGCDVVIAVRNASYHSKLPPMRKLMSHGSRMLNRFFLNTRYTDTQGGLKGLSPAARNVMRRTRIPDFLFDTEFIMLAERSKGLRIEEVETTLREGVVMSKMSGDVLVRELKNFFRIAFGV</sequence>
<evidence type="ECO:0000256" key="3">
    <source>
        <dbReference type="ARBA" id="ARBA00022679"/>
    </source>
</evidence>
<evidence type="ECO:0000313" key="11">
    <source>
        <dbReference type="Proteomes" id="UP000006008"/>
    </source>
</evidence>
<dbReference type="InterPro" id="IPR029044">
    <property type="entry name" value="Nucleotide-diphossugar_trans"/>
</dbReference>
<dbReference type="InterPro" id="IPR001173">
    <property type="entry name" value="Glyco_trans_2-like"/>
</dbReference>
<dbReference type="Proteomes" id="UP000006008">
    <property type="component" value="Unassembled WGS sequence"/>
</dbReference>
<dbReference type="GeneID" id="92815216"/>
<comment type="similarity">
    <text evidence="7">Belongs to the glycosyltransferase 87 family.</text>
</comment>
<keyword evidence="6 8" id="KW-0472">Membrane</keyword>
<feature type="transmembrane region" description="Helical" evidence="8">
    <location>
        <begin position="327"/>
        <end position="347"/>
    </location>
</feature>
<comment type="caution">
    <text evidence="10">The sequence shown here is derived from an EMBL/GenBank/DDBJ whole genome shotgun (WGS) entry which is preliminary data.</text>
</comment>
<feature type="transmembrane region" description="Helical" evidence="8">
    <location>
        <begin position="300"/>
        <end position="315"/>
    </location>
</feature>
<feature type="transmembrane region" description="Helical" evidence="8">
    <location>
        <begin position="191"/>
        <end position="211"/>
    </location>
</feature>
<dbReference type="InterPro" id="IPR018584">
    <property type="entry name" value="GT87"/>
</dbReference>
<dbReference type="GO" id="GO:0006487">
    <property type="term" value="P:protein N-linked glycosylation"/>
    <property type="evidence" value="ECO:0007669"/>
    <property type="project" value="TreeGrafter"/>
</dbReference>
<dbReference type="PATRIC" id="fig|742725.3.peg.1851"/>
<keyword evidence="3" id="KW-0808">Transferase</keyword>